<keyword evidence="5 7" id="KW-0408">Iron</keyword>
<evidence type="ECO:0000313" key="9">
    <source>
        <dbReference type="Proteomes" id="UP000428260"/>
    </source>
</evidence>
<keyword evidence="2 7" id="KW-0479">Metal-binding</keyword>
<feature type="binding site" evidence="7">
    <location>
        <position position="145"/>
    </location>
    <ligand>
        <name>Fe cation</name>
        <dbReference type="ChEBI" id="CHEBI:24875"/>
        <note>catalytic</note>
    </ligand>
</feature>
<dbReference type="KEGG" id="mcos:GM418_16390"/>
<feature type="binding site" evidence="7">
    <location>
        <position position="143"/>
    </location>
    <ligand>
        <name>Fe cation</name>
        <dbReference type="ChEBI" id="CHEBI:24875"/>
        <note>catalytic</note>
    </ligand>
</feature>
<protein>
    <recommendedName>
        <fullName evidence="10">Cysteine dioxygenase</fullName>
    </recommendedName>
</protein>
<dbReference type="Pfam" id="PF05995">
    <property type="entry name" value="CDO_I"/>
    <property type="match status" value="1"/>
</dbReference>
<organism evidence="8 9">
    <name type="scientific">Maribellus comscasis</name>
    <dbReference type="NCBI Taxonomy" id="2681766"/>
    <lineage>
        <taxon>Bacteria</taxon>
        <taxon>Pseudomonadati</taxon>
        <taxon>Bacteroidota</taxon>
        <taxon>Bacteroidia</taxon>
        <taxon>Marinilabiliales</taxon>
        <taxon>Prolixibacteraceae</taxon>
        <taxon>Maribellus</taxon>
    </lineage>
</organism>
<dbReference type="EMBL" id="CP046401">
    <property type="protein sequence ID" value="QGY45194.1"/>
    <property type="molecule type" value="Genomic_DNA"/>
</dbReference>
<dbReference type="InterPro" id="IPR011051">
    <property type="entry name" value="RmlC_Cupin_sf"/>
</dbReference>
<evidence type="ECO:0008006" key="10">
    <source>
        <dbReference type="Google" id="ProtNLM"/>
    </source>
</evidence>
<dbReference type="AlphaFoldDB" id="A0A6I6K5A8"/>
<dbReference type="GO" id="GO:0017172">
    <property type="term" value="F:cysteine dioxygenase activity"/>
    <property type="evidence" value="ECO:0007669"/>
    <property type="project" value="TreeGrafter"/>
</dbReference>
<accession>A0A6I6K5A8</accession>
<comment type="similarity">
    <text evidence="1">Belongs to the cysteine dioxygenase family.</text>
</comment>
<evidence type="ECO:0000256" key="2">
    <source>
        <dbReference type="ARBA" id="ARBA00022723"/>
    </source>
</evidence>
<evidence type="ECO:0000256" key="5">
    <source>
        <dbReference type="ARBA" id="ARBA00023004"/>
    </source>
</evidence>
<evidence type="ECO:0000256" key="3">
    <source>
        <dbReference type="ARBA" id="ARBA00022964"/>
    </source>
</evidence>
<dbReference type="CDD" id="cd10548">
    <property type="entry name" value="cupin_CDO"/>
    <property type="match status" value="1"/>
</dbReference>
<sequence>MKDLFNTTANKQKARNGHTNLHYFVNKSERFNRVLNYQEDKYNTDYNVIRENLLTHDAYLQMAAGLIPDLWNICRDLYNTFFENHTVYSALQFIPVMQQINSFKKDQLQRFLKNRETRHVLVNNDFLKVVLIHWKPGKVSPIHGHPQGGCMFKVLHGKLEELRYTADESQRLLSSNGYRTGSMAYIDDRLGFHAVGNPFGSSAVSLHAYTPGS</sequence>
<feature type="binding site" evidence="7">
    <location>
        <position position="193"/>
    </location>
    <ligand>
        <name>Fe cation</name>
        <dbReference type="ChEBI" id="CHEBI:24875"/>
        <note>catalytic</note>
    </ligand>
</feature>
<dbReference type="Gene3D" id="2.60.120.10">
    <property type="entry name" value="Jelly Rolls"/>
    <property type="match status" value="1"/>
</dbReference>
<dbReference type="GO" id="GO:0019448">
    <property type="term" value="P:L-cysteine catabolic process"/>
    <property type="evidence" value="ECO:0007669"/>
    <property type="project" value="TreeGrafter"/>
</dbReference>
<keyword evidence="6" id="KW-0883">Thioether bond</keyword>
<evidence type="ECO:0000256" key="1">
    <source>
        <dbReference type="ARBA" id="ARBA00006622"/>
    </source>
</evidence>
<dbReference type="InterPro" id="IPR010300">
    <property type="entry name" value="CDO_1"/>
</dbReference>
<evidence type="ECO:0000256" key="4">
    <source>
        <dbReference type="ARBA" id="ARBA00023002"/>
    </source>
</evidence>
<gene>
    <name evidence="8" type="ORF">GM418_16390</name>
</gene>
<proteinExistence type="inferred from homology"/>
<evidence type="ECO:0000256" key="7">
    <source>
        <dbReference type="PIRSR" id="PIRSR610300-51"/>
    </source>
</evidence>
<dbReference type="GO" id="GO:0008198">
    <property type="term" value="F:ferrous iron binding"/>
    <property type="evidence" value="ECO:0007669"/>
    <property type="project" value="TreeGrafter"/>
</dbReference>
<keyword evidence="3" id="KW-0223">Dioxygenase</keyword>
<dbReference type="PANTHER" id="PTHR12918:SF1">
    <property type="entry name" value="CYSTEINE DIOXYGENASE TYPE 1"/>
    <property type="match status" value="1"/>
</dbReference>
<dbReference type="RefSeq" id="WP_158868236.1">
    <property type="nucleotide sequence ID" value="NZ_CP046401.1"/>
</dbReference>
<dbReference type="PANTHER" id="PTHR12918">
    <property type="entry name" value="CYSTEINE DIOXYGENASE"/>
    <property type="match status" value="1"/>
</dbReference>
<keyword evidence="4" id="KW-0560">Oxidoreductase</keyword>
<name>A0A6I6K5A8_9BACT</name>
<keyword evidence="9" id="KW-1185">Reference proteome</keyword>
<dbReference type="SUPFAM" id="SSF51182">
    <property type="entry name" value="RmlC-like cupins"/>
    <property type="match status" value="1"/>
</dbReference>
<reference evidence="8 9" key="1">
    <citation type="submission" date="2019-11" db="EMBL/GenBank/DDBJ databases">
        <authorList>
            <person name="Zheng R.K."/>
            <person name="Sun C.M."/>
        </authorList>
    </citation>
    <scope>NUCLEOTIDE SEQUENCE [LARGE SCALE GENOMIC DNA]</scope>
    <source>
        <strain evidence="8 9">WC007</strain>
    </source>
</reference>
<evidence type="ECO:0000313" key="8">
    <source>
        <dbReference type="EMBL" id="QGY45194.1"/>
    </source>
</evidence>
<feature type="cross-link" description="3'-(S-cysteinyl)-tyrosine (Cys-Tyr)" evidence="6">
    <location>
        <begin position="150"/>
        <end position="209"/>
    </location>
</feature>
<evidence type="ECO:0000256" key="6">
    <source>
        <dbReference type="PIRSR" id="PIRSR610300-50"/>
    </source>
</evidence>
<dbReference type="Proteomes" id="UP000428260">
    <property type="component" value="Chromosome"/>
</dbReference>
<dbReference type="InterPro" id="IPR014710">
    <property type="entry name" value="RmlC-like_jellyroll"/>
</dbReference>